<organism evidence="1 2">
    <name type="scientific">Fusobacterium animalis F0419</name>
    <dbReference type="NCBI Taxonomy" id="999414"/>
    <lineage>
        <taxon>Bacteria</taxon>
        <taxon>Fusobacteriati</taxon>
        <taxon>Fusobacteriota</taxon>
        <taxon>Fusobacteriia</taxon>
        <taxon>Fusobacteriales</taxon>
        <taxon>Fusobacteriaceae</taxon>
        <taxon>Fusobacterium</taxon>
    </lineage>
</organism>
<proteinExistence type="predicted"/>
<dbReference type="Proteomes" id="UP000004565">
    <property type="component" value="Unassembled WGS sequence"/>
</dbReference>
<dbReference type="RefSeq" id="WP_005909672.1">
    <property type="nucleotide sequence ID" value="NZ_AKCE01000001.1"/>
</dbReference>
<accession>H1HER4</accession>
<dbReference type="HOGENOM" id="CLU_089597_1_0_0"/>
<evidence type="ECO:0000313" key="2">
    <source>
        <dbReference type="Proteomes" id="UP000004565"/>
    </source>
</evidence>
<dbReference type="AlphaFoldDB" id="H1HER4"/>
<name>H1HER4_9FUSO</name>
<dbReference type="PATRIC" id="fig|999414.3.peg.966"/>
<evidence type="ECO:0000313" key="1">
    <source>
        <dbReference type="EMBL" id="EHO78311.1"/>
    </source>
</evidence>
<sequence>MTKEEKKNAEKILEKEYGKKYEVDYETGKEVVISANGQIVRDYMNQGTSNNFTYGLNNKPKSDEDKFDKVLHGLVDVGNYISKGTGVTDKTTVLERVNMTILGSLVSSNYDELTKWAGKNNYDAIGYKEYFEYKIYKFREYFKYKVYKFNIDSYKNSRRNMYK</sequence>
<protein>
    <submittedName>
        <fullName evidence="1">Uncharacterized protein</fullName>
    </submittedName>
</protein>
<comment type="caution">
    <text evidence="1">The sequence shown here is derived from an EMBL/GenBank/DDBJ whole genome shotgun (WGS) entry which is preliminary data.</text>
</comment>
<dbReference type="EMBL" id="AGEH01000010">
    <property type="protein sequence ID" value="EHO78311.1"/>
    <property type="molecule type" value="Genomic_DNA"/>
</dbReference>
<gene>
    <name evidence="1" type="ORF">HMPREF9942_00965</name>
</gene>
<reference evidence="1 2" key="1">
    <citation type="submission" date="2011-12" db="EMBL/GenBank/DDBJ databases">
        <title>The Genome Sequence of Fusobacterium nucleatum subsp. animalis OT 420.</title>
        <authorList>
            <consortium name="The Broad Institute Genome Sequencing Platform"/>
            <person name="Earl A."/>
            <person name="Ward D."/>
            <person name="Feldgarden M."/>
            <person name="Gevers D."/>
            <person name="Izard J."/>
            <person name="Blanton J.M."/>
            <person name="Mathney J."/>
            <person name="Tanner A.C."/>
            <person name="Dewhirst F.E."/>
            <person name="Young S.K."/>
            <person name="Zeng Q."/>
            <person name="Gargeya S."/>
            <person name="Fitzgerald M."/>
            <person name="Haas B."/>
            <person name="Abouelleil A."/>
            <person name="Alvarado L."/>
            <person name="Arachchi H.M."/>
            <person name="Berlin A."/>
            <person name="Chapman S.B."/>
            <person name="Gearin G."/>
            <person name="Goldberg J."/>
            <person name="Griggs A."/>
            <person name="Gujja S."/>
            <person name="Hansen M."/>
            <person name="Heiman D."/>
            <person name="Howarth C."/>
            <person name="Larimer J."/>
            <person name="Lui A."/>
            <person name="MacDonald P.J.P."/>
            <person name="McCowen C."/>
            <person name="Montmayeur A."/>
            <person name="Murphy C."/>
            <person name="Neiman D."/>
            <person name="Pearson M."/>
            <person name="Priest M."/>
            <person name="Roberts A."/>
            <person name="Saif S."/>
            <person name="Shea T."/>
            <person name="Sisk P."/>
            <person name="Stolte C."/>
            <person name="Sykes S."/>
            <person name="Wortman J."/>
            <person name="Nusbaum C."/>
            <person name="Birren B."/>
        </authorList>
    </citation>
    <scope>NUCLEOTIDE SEQUENCE [LARGE SCALE GENOMIC DNA]</scope>
    <source>
        <strain evidence="2">F0419</strain>
    </source>
</reference>